<evidence type="ECO:0000259" key="1">
    <source>
        <dbReference type="Pfam" id="PF07727"/>
    </source>
</evidence>
<dbReference type="EMBL" id="DUZY01000001">
    <property type="protein sequence ID" value="DAD23353.1"/>
    <property type="molecule type" value="Genomic_DNA"/>
</dbReference>
<evidence type="ECO:0000313" key="2">
    <source>
        <dbReference type="EMBL" id="DAD23353.1"/>
    </source>
</evidence>
<name>A0A822XUD8_NELNU</name>
<organism evidence="2 3">
    <name type="scientific">Nelumbo nucifera</name>
    <name type="common">Sacred lotus</name>
    <dbReference type="NCBI Taxonomy" id="4432"/>
    <lineage>
        <taxon>Eukaryota</taxon>
        <taxon>Viridiplantae</taxon>
        <taxon>Streptophyta</taxon>
        <taxon>Embryophyta</taxon>
        <taxon>Tracheophyta</taxon>
        <taxon>Spermatophyta</taxon>
        <taxon>Magnoliopsida</taxon>
        <taxon>Proteales</taxon>
        <taxon>Nelumbonaceae</taxon>
        <taxon>Nelumbo</taxon>
    </lineage>
</organism>
<dbReference type="PANTHER" id="PTHR11439:SF483">
    <property type="entry name" value="PEPTIDE SYNTHASE GLIP-LIKE, PUTATIVE (AFU_ORTHOLOGUE AFUA_3G12920)-RELATED"/>
    <property type="match status" value="1"/>
</dbReference>
<dbReference type="InterPro" id="IPR013103">
    <property type="entry name" value="RVT_2"/>
</dbReference>
<keyword evidence="3" id="KW-1185">Reference proteome</keyword>
<proteinExistence type="predicted"/>
<dbReference type="Pfam" id="PF07727">
    <property type="entry name" value="RVT_2"/>
    <property type="match status" value="1"/>
</dbReference>
<dbReference type="PANTHER" id="PTHR11439">
    <property type="entry name" value="GAG-POL-RELATED RETROTRANSPOSON"/>
    <property type="match status" value="1"/>
</dbReference>
<dbReference type="Proteomes" id="UP000607653">
    <property type="component" value="Unassembled WGS sequence"/>
</dbReference>
<protein>
    <recommendedName>
        <fullName evidence="1">Reverse transcriptase Ty1/copia-type domain-containing protein</fullName>
    </recommendedName>
</protein>
<gene>
    <name evidence="2" type="ORF">HUJ06_024816</name>
</gene>
<dbReference type="AlphaFoldDB" id="A0A822XUD8"/>
<evidence type="ECO:0000313" key="3">
    <source>
        <dbReference type="Proteomes" id="UP000607653"/>
    </source>
</evidence>
<sequence length="178" mass="20332">MIKEFKEDMMKMFELSDLGLMHYFLGIEINQEEEGNFISQKKYIENLLKKFKMEGCKTVATPLITNERFKKEDGSKKVDASIYKSLIGSLLYLTATRSDIMYATSLLSRFMQSPSQVHYGAAKRILRYLQGTKEYGIWYKSTTGSRLISYTNSDWTGSVDDMKSTSGYAFSQGSGIFS</sequence>
<feature type="domain" description="Reverse transcriptase Ty1/copia-type" evidence="1">
    <location>
        <begin position="1"/>
        <end position="64"/>
    </location>
</feature>
<reference evidence="2 3" key="1">
    <citation type="journal article" date="2020" name="Mol. Biol. Evol.">
        <title>Distinct Expression and Methylation Patterns for Genes with Different Fates following a Single Whole-Genome Duplication in Flowering Plants.</title>
        <authorList>
            <person name="Shi T."/>
            <person name="Rahmani R.S."/>
            <person name="Gugger P.F."/>
            <person name="Wang M."/>
            <person name="Li H."/>
            <person name="Zhang Y."/>
            <person name="Li Z."/>
            <person name="Wang Q."/>
            <person name="Van de Peer Y."/>
            <person name="Marchal K."/>
            <person name="Chen J."/>
        </authorList>
    </citation>
    <scope>NUCLEOTIDE SEQUENCE [LARGE SCALE GENOMIC DNA]</scope>
    <source>
        <tissue evidence="2">Leaf</tissue>
    </source>
</reference>
<comment type="caution">
    <text evidence="2">The sequence shown here is derived from an EMBL/GenBank/DDBJ whole genome shotgun (WGS) entry which is preliminary data.</text>
</comment>
<accession>A0A822XUD8</accession>